<protein>
    <submittedName>
        <fullName evidence="2">Uncharacterized protein</fullName>
    </submittedName>
</protein>
<dbReference type="EMBL" id="WJXW01000013">
    <property type="protein sequence ID" value="KAF9731153.1"/>
    <property type="molecule type" value="Genomic_DNA"/>
</dbReference>
<organism evidence="2 3">
    <name type="scientific">Paraphaeosphaeria minitans</name>
    <dbReference type="NCBI Taxonomy" id="565426"/>
    <lineage>
        <taxon>Eukaryota</taxon>
        <taxon>Fungi</taxon>
        <taxon>Dikarya</taxon>
        <taxon>Ascomycota</taxon>
        <taxon>Pezizomycotina</taxon>
        <taxon>Dothideomycetes</taxon>
        <taxon>Pleosporomycetidae</taxon>
        <taxon>Pleosporales</taxon>
        <taxon>Massarineae</taxon>
        <taxon>Didymosphaeriaceae</taxon>
        <taxon>Paraphaeosphaeria</taxon>
    </lineage>
</organism>
<proteinExistence type="predicted"/>
<reference evidence="2" key="1">
    <citation type="journal article" date="2020" name="Mol. Plant Microbe Interact.">
        <title>Genome Sequence of the Biocontrol Agent Coniothyrium minitans strain Conio (IMI 134523).</title>
        <authorList>
            <person name="Patel D."/>
            <person name="Shittu T.A."/>
            <person name="Baroncelli R."/>
            <person name="Muthumeenakshi S."/>
            <person name="Osborne T.H."/>
            <person name="Janganan T.K."/>
            <person name="Sreenivasaprasad S."/>
        </authorList>
    </citation>
    <scope>NUCLEOTIDE SEQUENCE</scope>
    <source>
        <strain evidence="2">Conio</strain>
    </source>
</reference>
<gene>
    <name evidence="2" type="ORF">PMIN01_11112</name>
</gene>
<evidence type="ECO:0000313" key="2">
    <source>
        <dbReference type="EMBL" id="KAF9731153.1"/>
    </source>
</evidence>
<name>A0A9P6KL49_9PLEO</name>
<sequence>MTAVPTAPTLRPGQALSASKHHSPVHSPVLSPVHSLPASLGFPVADPQPPVVVIVVDHVWPAFPAQTNVVHRSRSVTLSSPLLSSPSLLASSPLPPSHRMPMCELHAACTSSSLLHGSKPANLPTRLPRLMTCLRIPPTPWHAFHCAARSSPGFLLDKRHIRS</sequence>
<evidence type="ECO:0000313" key="3">
    <source>
        <dbReference type="Proteomes" id="UP000756921"/>
    </source>
</evidence>
<feature type="region of interest" description="Disordered" evidence="1">
    <location>
        <begin position="1"/>
        <end position="30"/>
    </location>
</feature>
<dbReference type="OrthoDB" id="10582308at2759"/>
<keyword evidence="3" id="KW-1185">Reference proteome</keyword>
<dbReference type="AlphaFoldDB" id="A0A9P6KL49"/>
<dbReference type="Proteomes" id="UP000756921">
    <property type="component" value="Unassembled WGS sequence"/>
</dbReference>
<comment type="caution">
    <text evidence="2">The sequence shown here is derived from an EMBL/GenBank/DDBJ whole genome shotgun (WGS) entry which is preliminary data.</text>
</comment>
<evidence type="ECO:0000256" key="1">
    <source>
        <dbReference type="SAM" id="MobiDB-lite"/>
    </source>
</evidence>
<accession>A0A9P6KL49</accession>